<dbReference type="AlphaFoldDB" id="A0A0V0GLS5"/>
<evidence type="ECO:0000313" key="1">
    <source>
        <dbReference type="EMBL" id="JAP08936.1"/>
    </source>
</evidence>
<organism evidence="1">
    <name type="scientific">Solanum chacoense</name>
    <name type="common">Chaco potato</name>
    <dbReference type="NCBI Taxonomy" id="4108"/>
    <lineage>
        <taxon>Eukaryota</taxon>
        <taxon>Viridiplantae</taxon>
        <taxon>Streptophyta</taxon>
        <taxon>Embryophyta</taxon>
        <taxon>Tracheophyta</taxon>
        <taxon>Spermatophyta</taxon>
        <taxon>Magnoliopsida</taxon>
        <taxon>eudicotyledons</taxon>
        <taxon>Gunneridae</taxon>
        <taxon>Pentapetalae</taxon>
        <taxon>asterids</taxon>
        <taxon>lamiids</taxon>
        <taxon>Solanales</taxon>
        <taxon>Solanaceae</taxon>
        <taxon>Solanoideae</taxon>
        <taxon>Solaneae</taxon>
        <taxon>Solanum</taxon>
    </lineage>
</organism>
<protein>
    <submittedName>
        <fullName evidence="1">Putative ovule protein</fullName>
    </submittedName>
</protein>
<dbReference type="EMBL" id="GEDG01035998">
    <property type="protein sequence ID" value="JAP08936.1"/>
    <property type="molecule type" value="Transcribed_RNA"/>
</dbReference>
<name>A0A0V0GLS5_SOLCH</name>
<proteinExistence type="predicted"/>
<accession>A0A0V0GLS5</accession>
<reference evidence="1" key="1">
    <citation type="submission" date="2015-12" db="EMBL/GenBank/DDBJ databases">
        <title>Gene expression during late stages of embryo sac development: a critical building block for successful pollen-pistil interactions.</title>
        <authorList>
            <person name="Liu Y."/>
            <person name="Joly V."/>
            <person name="Sabar M."/>
            <person name="Matton D.P."/>
        </authorList>
    </citation>
    <scope>NUCLEOTIDE SEQUENCE</scope>
</reference>
<sequence>MAKPCNATIMEQHIRLLGLPNITCIQTKRPLPPSDKYWDFQLDSFFSHFSMTPFQISLDLDLDLALKAYQDAQMEGPYFSSPC</sequence>